<sequence>MTSTPTTEILVHIAAASRASDDARYRTLARAYAAFEPAKRLNISVRDADNRESGCAADGATSSVTKFEKCQPTGSISHMSVASTSTGGCGGSFQFASLSFESVWDNVQSPAILRATAEPAASKSLPPHKDRLHYVSPNDYIPDSQPENECQISCRRPSVHKDDGSLTASAISSSSVVESQESGESDASVGNSRIKDTRRYASPDLSVMPVEQTGGVFEDLQSQPQPLSQRSANVQHSLQTEGLCGDDSSFESSPPLHDPNAAGSCMNASILESGHRIPCSGIDIPSSLPEEVGRAVLQKKSYSHEWRGHLESLPSSGALKHVRADSEPAEETAETRSQYLSNSSNDPSQKQASYKEEPLLKKRCPAAPSVAKAANTRDDDKPNVAGTPSGDNLHLFRTLTEPLPTSSPRWTAPGLYLDQSLRILSPEPPVACLHLDVASLITEKMAKLAQDLDITRRYRPLPLRDEKGDDDRTRNQEGEGKRELRPFERGYWRLSMSGWPATLRQQAWTFLAKYIGAGDAGWSVWCSRDPAPHTWLRLYCFAATAGHTYLILYLASQRQILATGAEWLDGSDAPVIVVPPRRKKQ</sequence>
<evidence type="ECO:0000313" key="2">
    <source>
        <dbReference type="EMBL" id="CAK7265389.1"/>
    </source>
</evidence>
<feature type="region of interest" description="Disordered" evidence="1">
    <location>
        <begin position="317"/>
        <end position="395"/>
    </location>
</feature>
<evidence type="ECO:0000313" key="3">
    <source>
        <dbReference type="Proteomes" id="UP001642501"/>
    </source>
</evidence>
<gene>
    <name evidence="2" type="ORF">SEPCBS57363_001557</name>
</gene>
<dbReference type="Proteomes" id="UP001642501">
    <property type="component" value="Unassembled WGS sequence"/>
</dbReference>
<name>A0ABP0DAZ4_9PEZI</name>
<dbReference type="EMBL" id="CAWUOM010000016">
    <property type="protein sequence ID" value="CAK7265389.1"/>
    <property type="molecule type" value="Genomic_DNA"/>
</dbReference>
<protein>
    <submittedName>
        <fullName evidence="2">Uncharacterized protein</fullName>
    </submittedName>
</protein>
<comment type="caution">
    <text evidence="2">The sequence shown here is derived from an EMBL/GenBank/DDBJ whole genome shotgun (WGS) entry which is preliminary data.</text>
</comment>
<feature type="compositionally biased region" description="Polar residues" evidence="1">
    <location>
        <begin position="335"/>
        <end position="352"/>
    </location>
</feature>
<reference evidence="2 3" key="1">
    <citation type="submission" date="2024-01" db="EMBL/GenBank/DDBJ databases">
        <authorList>
            <person name="Allen C."/>
            <person name="Tagirdzhanova G."/>
        </authorList>
    </citation>
    <scope>NUCLEOTIDE SEQUENCE [LARGE SCALE GENOMIC DNA]</scope>
    <source>
        <strain evidence="2 3">CBS 573.63</strain>
    </source>
</reference>
<feature type="compositionally biased region" description="Low complexity" evidence="1">
    <location>
        <begin position="165"/>
        <end position="182"/>
    </location>
</feature>
<feature type="region of interest" description="Disordered" evidence="1">
    <location>
        <begin position="118"/>
        <end position="207"/>
    </location>
</feature>
<organism evidence="2 3">
    <name type="scientific">Sporothrix epigloea</name>
    <dbReference type="NCBI Taxonomy" id="1892477"/>
    <lineage>
        <taxon>Eukaryota</taxon>
        <taxon>Fungi</taxon>
        <taxon>Dikarya</taxon>
        <taxon>Ascomycota</taxon>
        <taxon>Pezizomycotina</taxon>
        <taxon>Sordariomycetes</taxon>
        <taxon>Sordariomycetidae</taxon>
        <taxon>Ophiostomatales</taxon>
        <taxon>Ophiostomataceae</taxon>
        <taxon>Sporothrix</taxon>
    </lineage>
</organism>
<accession>A0ABP0DAZ4</accession>
<evidence type="ECO:0000256" key="1">
    <source>
        <dbReference type="SAM" id="MobiDB-lite"/>
    </source>
</evidence>
<proteinExistence type="predicted"/>
<keyword evidence="3" id="KW-1185">Reference proteome</keyword>